<gene>
    <name evidence="2" type="ORF">OHV25_36995</name>
</gene>
<protein>
    <submittedName>
        <fullName evidence="2">YrhB family protein</fullName>
    </submittedName>
</protein>
<feature type="domain" description="Immunity protein 35" evidence="1">
    <location>
        <begin position="7"/>
        <end position="85"/>
    </location>
</feature>
<organism evidence="2">
    <name type="scientific">Streptomyces sp. NBC_00060</name>
    <dbReference type="NCBI Taxonomy" id="2975636"/>
    <lineage>
        <taxon>Bacteria</taxon>
        <taxon>Bacillati</taxon>
        <taxon>Actinomycetota</taxon>
        <taxon>Actinomycetes</taxon>
        <taxon>Kitasatosporales</taxon>
        <taxon>Streptomycetaceae</taxon>
        <taxon>Streptomyces</taxon>
    </lineage>
</organism>
<dbReference type="InterPro" id="IPR029082">
    <property type="entry name" value="Imm35"/>
</dbReference>
<proteinExistence type="predicted"/>
<evidence type="ECO:0000259" key="1">
    <source>
        <dbReference type="Pfam" id="PF15567"/>
    </source>
</evidence>
<dbReference type="EMBL" id="CP108253">
    <property type="protein sequence ID" value="WTU44793.1"/>
    <property type="molecule type" value="Genomic_DNA"/>
</dbReference>
<reference evidence="2" key="1">
    <citation type="submission" date="2022-10" db="EMBL/GenBank/DDBJ databases">
        <title>The complete genomes of actinobacterial strains from the NBC collection.</title>
        <authorList>
            <person name="Joergensen T.S."/>
            <person name="Alvarez Arevalo M."/>
            <person name="Sterndorff E.B."/>
            <person name="Faurdal D."/>
            <person name="Vuksanovic O."/>
            <person name="Mourched A.-S."/>
            <person name="Charusanti P."/>
            <person name="Shaw S."/>
            <person name="Blin K."/>
            <person name="Weber T."/>
        </authorList>
    </citation>
    <scope>NUCLEOTIDE SEQUENCE</scope>
    <source>
        <strain evidence="2">NBC_00060</strain>
    </source>
</reference>
<evidence type="ECO:0000313" key="2">
    <source>
        <dbReference type="EMBL" id="WTU44793.1"/>
    </source>
</evidence>
<dbReference type="AlphaFoldDB" id="A0AAU2H9H3"/>
<name>A0AAU2H9H3_9ACTN</name>
<dbReference type="Pfam" id="PF15567">
    <property type="entry name" value="Imm35"/>
    <property type="match status" value="1"/>
</dbReference>
<sequence>MIDREYAKRIAQEDLDRSYAGRLVVSGVEAHELVWIVSYQTEEYLRTRDPGQLLGGNGPYLVDRIDGGLHQIGPVSYATGEWEADYRQRIRKEPTRTAVDDLHDELRRATADQGRIIAMHLLRQRVPSLTHAEVIEYVTALQAGPAPEHLVAAATKTLVPPLDPVLSVETMHAGRDSGR</sequence>
<accession>A0AAU2H9H3</accession>